<dbReference type="PROSITE" id="PS51363">
    <property type="entry name" value="W2"/>
    <property type="match status" value="1"/>
</dbReference>
<gene>
    <name evidence="3" type="ORF">PBRA_000085</name>
    <name evidence="4" type="ORF">PLBR_LOCUS3869</name>
</gene>
<evidence type="ECO:0000256" key="1">
    <source>
        <dbReference type="SAM" id="MobiDB-lite"/>
    </source>
</evidence>
<dbReference type="SUPFAM" id="SSF48371">
    <property type="entry name" value="ARM repeat"/>
    <property type="match status" value="1"/>
</dbReference>
<accession>A0A0G4IGR9</accession>
<feature type="compositionally biased region" description="Basic and acidic residues" evidence="1">
    <location>
        <begin position="49"/>
        <end position="77"/>
    </location>
</feature>
<keyword evidence="5" id="KW-1185">Reference proteome</keyword>
<evidence type="ECO:0000313" key="4">
    <source>
        <dbReference type="EMBL" id="SPQ96654.1"/>
    </source>
</evidence>
<evidence type="ECO:0000259" key="2">
    <source>
        <dbReference type="PROSITE" id="PS51363"/>
    </source>
</evidence>
<dbReference type="Proteomes" id="UP000039324">
    <property type="component" value="Unassembled WGS sequence"/>
</dbReference>
<dbReference type="EMBL" id="CDSF01000001">
    <property type="protein sequence ID" value="CEO94300.1"/>
    <property type="molecule type" value="Genomic_DNA"/>
</dbReference>
<sequence>MSGKKKAVKMSWQEMQMQFGTTSARPIDNLPTAPRAQQGDGYLGFRHRSTADYADRERRRDPREENEEMPSRADEAGQWRSSATPSSRNEDRGRSSVPFGRSDDASQWRSAAPVASSGGFRSGSGGRDIVRRDEPSSAGRPRLNLVKPSAERLAAAQEANAEAATKKAAEPDKKPSPFGDAKPTDKASPFGDARPVLTKDTPKASTFGDAKPVASKDAPKANPFGDAKPVVSKDAPKASPFGDAKPVGTKDVKPAAPSSQSRSPFGDARPVATKDTPAEAKPSPFGDANPVDKVTPAKPTETKPAPAKMSPFGEARPAEEPASAAADRRPLVRLTHREGPSSELGASSRFARPPREEPVPSSRLPPARAEPPPRTVRPAEPKPVAVAEKYPVAEVPDLPVDESLPASRDLERSVLARAMSEATWVSADDLADGISSIDLSDEHAAAALSDVLCASLREHTVILPSALSLLPGDRAADITEQTLRKYAADESPAALKSLVSSSVPPVDVIAVLGLTGKSRPELEAALESKGLAVLMPEEDIAGKIAALCANLSTPPDQIVKEIASTGKKASTKVARIVGEYVAKKSLASGKAFDAGVIESCKGLLQKVVSPSSVKSQVQLLFGAQPVCFAQSKAIKRCGRLLFESLYDHRIVSIDGLVAWMQDNTDPAEGKRQVLLQVGGFISEVQNSAIAREEAVSESDEDSVDLSGDFPQANRNYEY</sequence>
<evidence type="ECO:0000313" key="6">
    <source>
        <dbReference type="Proteomes" id="UP000290189"/>
    </source>
</evidence>
<name>A0A0G4IGR9_PLABS</name>
<feature type="region of interest" description="Disordered" evidence="1">
    <location>
        <begin position="696"/>
        <end position="718"/>
    </location>
</feature>
<feature type="compositionally biased region" description="Basic and acidic residues" evidence="1">
    <location>
        <begin position="326"/>
        <end position="340"/>
    </location>
</feature>
<keyword evidence="4" id="KW-0496">Mitochondrion</keyword>
<proteinExistence type="predicted"/>
<dbReference type="OrthoDB" id="10685776at2759"/>
<feature type="compositionally biased region" description="Basic and acidic residues" evidence="1">
    <location>
        <begin position="164"/>
        <end position="175"/>
    </location>
</feature>
<dbReference type="Gene3D" id="1.25.40.180">
    <property type="match status" value="1"/>
</dbReference>
<protein>
    <recommendedName>
        <fullName evidence="2">W2 domain-containing protein</fullName>
    </recommendedName>
</protein>
<feature type="compositionally biased region" description="Low complexity" evidence="1">
    <location>
        <begin position="151"/>
        <end position="163"/>
    </location>
</feature>
<reference evidence="4 6" key="2">
    <citation type="submission" date="2018-03" db="EMBL/GenBank/DDBJ databases">
        <authorList>
            <person name="Fogelqvist J."/>
        </authorList>
    </citation>
    <scope>NUCLEOTIDE SEQUENCE [LARGE SCALE GENOMIC DNA]</scope>
</reference>
<dbReference type="Proteomes" id="UP000290189">
    <property type="component" value="Unassembled WGS sequence"/>
</dbReference>
<evidence type="ECO:0000313" key="3">
    <source>
        <dbReference type="EMBL" id="CEO94300.1"/>
    </source>
</evidence>
<dbReference type="AlphaFoldDB" id="A0A0G4IGR9"/>
<reference evidence="3 5" key="1">
    <citation type="submission" date="2015-02" db="EMBL/GenBank/DDBJ databases">
        <authorList>
            <person name="Chooi Y.-H."/>
        </authorList>
    </citation>
    <scope>NUCLEOTIDE SEQUENCE [LARGE SCALE GENOMIC DNA]</scope>
    <source>
        <strain evidence="3">E3</strain>
    </source>
</reference>
<dbReference type="InterPro" id="IPR003307">
    <property type="entry name" value="W2_domain"/>
</dbReference>
<evidence type="ECO:0000313" key="5">
    <source>
        <dbReference type="Proteomes" id="UP000039324"/>
    </source>
</evidence>
<organism evidence="3 5">
    <name type="scientific">Plasmodiophora brassicae</name>
    <name type="common">Clubroot disease agent</name>
    <dbReference type="NCBI Taxonomy" id="37360"/>
    <lineage>
        <taxon>Eukaryota</taxon>
        <taxon>Sar</taxon>
        <taxon>Rhizaria</taxon>
        <taxon>Endomyxa</taxon>
        <taxon>Phytomyxea</taxon>
        <taxon>Plasmodiophorida</taxon>
        <taxon>Plasmodiophoridae</taxon>
        <taxon>Plasmodiophora</taxon>
    </lineage>
</organism>
<feature type="domain" description="W2" evidence="2">
    <location>
        <begin position="526"/>
        <end position="694"/>
    </location>
</feature>
<dbReference type="EMBL" id="OVEO01000006">
    <property type="protein sequence ID" value="SPQ96654.1"/>
    <property type="molecule type" value="Genomic_DNA"/>
</dbReference>
<dbReference type="InterPro" id="IPR016024">
    <property type="entry name" value="ARM-type_fold"/>
</dbReference>
<feature type="compositionally biased region" description="Low complexity" evidence="1">
    <location>
        <begin position="296"/>
        <end position="308"/>
    </location>
</feature>
<geneLocation type="mitochondrion" evidence="4"/>
<feature type="region of interest" description="Disordered" evidence="1">
    <location>
        <begin position="17"/>
        <end position="383"/>
    </location>
</feature>